<dbReference type="SMART" id="SM00320">
    <property type="entry name" value="WD40"/>
    <property type="match status" value="5"/>
</dbReference>
<feature type="compositionally biased region" description="Polar residues" evidence="7">
    <location>
        <begin position="117"/>
        <end position="134"/>
    </location>
</feature>
<evidence type="ECO:0000256" key="3">
    <source>
        <dbReference type="ARBA" id="ARBA00022737"/>
    </source>
</evidence>
<feature type="region of interest" description="Disordered" evidence="7">
    <location>
        <begin position="1038"/>
        <end position="1078"/>
    </location>
</feature>
<evidence type="ECO:0000256" key="6">
    <source>
        <dbReference type="PROSITE-ProRule" id="PRU00221"/>
    </source>
</evidence>
<dbReference type="CDD" id="cd16693">
    <property type="entry name" value="mRING-H2-C3H3C2_WDR24"/>
    <property type="match status" value="1"/>
</dbReference>
<dbReference type="PROSITE" id="PS00678">
    <property type="entry name" value="WD_REPEATS_1"/>
    <property type="match status" value="1"/>
</dbReference>
<dbReference type="PANTHER" id="PTHR46200">
    <property type="entry name" value="GATOR COMPLEX PROTEIN WDR24"/>
    <property type="match status" value="1"/>
</dbReference>
<keyword evidence="10" id="KW-1185">Reference proteome</keyword>
<dbReference type="GO" id="GO:0005774">
    <property type="term" value="C:vacuolar membrane"/>
    <property type="evidence" value="ECO:0007669"/>
    <property type="project" value="TreeGrafter"/>
</dbReference>
<proteinExistence type="predicted"/>
<evidence type="ECO:0000256" key="4">
    <source>
        <dbReference type="ARBA" id="ARBA00022771"/>
    </source>
</evidence>
<keyword evidence="5" id="KW-0862">Zinc</keyword>
<dbReference type="OrthoDB" id="60955at2759"/>
<sequence>MPNQKDKSPAGRRNAATAAATAAKPRPKLEPLPEISDTYISNAATPTTLSPATPHSSSRRSQKSEANTSYPGNSSPSVHRRDDGAMQVDVSLADAPNQTPTASSDRHPSPAVEAESVGSTSSLTQPQRPRSRTASPWRGKGRTSGNIFSRPKANANRQSATGTQLVLQHDAASPHDPNSAMVGGSDTSLTSSGISSAGLVLERSSTIAGDRPDQYSAHRRRGLTLDPDHYGARQISTSAGAESGELPESSPAKQPATASHFHISRNNTALAVRTDRRMLQPGHPARISKNDSGSSNTTVTTVEVDASASSTHSNELSDAAPRGQLAMMLYNNDPREPGVGGTDLPPLDTPALNAFVRGSAGASGLSSAGILGRTKRGGSGGDSRLGDYKGALMRPPTMDIFGTRSRNNTGDQQASGGGAYDDQDLRGGVAHSGPVDTSVHMSSSAEQILLHARHAQPMRAGLSSGDDLSEDTRSAVTFSHASSSRDTLAGGGQQPRAVPSQGLGSKGDWMYTSPGERPGTSGTTDGLGHRAPQHPATLRAGRGSAVSPQHEYSDAKDTPMAKSSDSIASATMHQRRESGQVGRAQAGLLQQHGRSDTIPRVSSDTSAHPALAYGSSGSGTRLPSGADPAMFDGDYDENWQYNQAVNGSYGGSSDRGDCAAPSRSHNPWSLAPSRSHKKMLRYEYPEAWTSLAVAPYNDPTCAVAGMDGLSLLSMGPDKIVQRSTISNGRRRSTAPHFNDVVWRPLDYIVTGSNFGKVIVWDPNRRGDQTVYAYGSDIGRTVHRLAVKPSDSKFVYAAYSEGQICGWDFKSVSNSPALRITSSMSPHDIDCNPMDANMIAAVTQEGRLSVWDIRKPIHPLISLPAHGANPAVCVSWHPTGRFIGTGGNDQNIKIWDFKTASYKKTTAQAFCTIKTISTPRRLKWRPGHDTQIGSSASGTDPRFQVWDMRNPNHAMCSHQRHSDRIMGFAWYDENLVWSAGREKVVLQCDIRSEAMYTAGLLGNSAVDFSPSTHLTVATGLHKLEPTVHDTPAVPRPIAAPAVMQPAKKHPTSSGSSRSKGKRVTSGGSHNDGDGSVLGPASVEEDEYQDQVYISRFQPNFPVPYVDEHPLGPELAVNSNAICNLARSYRYDPNAFKECCEHNAKEARAIGLAEISKFWQFLSAVFGDALPLKSKRKPTKVAADAAAASSVSPGSIQEHRPVESAVGGAQRPYSVATSRSSSGMFASRSVSATYHMDSTTNDIEALTRYPDPSMLSMTAQHTPNGSTAQHTPNGSLAQLQITPLLASAKSAGEELADAQFPPRPVANGDSGRLQRNHLSQSHSNLQHAALPSKLGTVPSPMSRSAAHSMSSPPSNYVSEPTTPAYRAGSARLPRNYTTGANLSLAGHQRVPAVEQTPDSSDIVESRGQEALLSELSKRFFLQNNVTPSTDQQASVVSFPGHSTPPAPQQTILSVMTNANLGGDLPAASKSPSPLRLQVVPPRHITKAELRMAISSCEYYVDKGDVQTAVTAALLLRNFIRLANWLDTEEWFHAYIMQLDLYKEYTAATEILLASPFTSVQTPISLRNTMCVSCGTCGSQLSTLPHSGISWCAACQNMANSCVVCELPVRGEYIWCHTCGHGGHSGHIREWFEKHNQSSCPAGCGHICQPLIASYAPRLEE</sequence>
<dbReference type="InterPro" id="IPR019775">
    <property type="entry name" value="WD40_repeat_CS"/>
</dbReference>
<evidence type="ECO:0000256" key="2">
    <source>
        <dbReference type="ARBA" id="ARBA00022723"/>
    </source>
</evidence>
<dbReference type="InterPro" id="IPR049566">
    <property type="entry name" value="WDR59_RTC1-like_RING_Znf"/>
</dbReference>
<dbReference type="Pfam" id="PF00400">
    <property type="entry name" value="WD40"/>
    <property type="match status" value="1"/>
</dbReference>
<gene>
    <name evidence="9" type="primary">RTC1</name>
    <name evidence="9" type="ORF">GGI19_003285</name>
</gene>
<dbReference type="GO" id="GO:0061700">
    <property type="term" value="C:GATOR2 complex"/>
    <property type="evidence" value="ECO:0007669"/>
    <property type="project" value="TreeGrafter"/>
</dbReference>
<feature type="region of interest" description="Disordered" evidence="7">
    <location>
        <begin position="1252"/>
        <end position="1271"/>
    </location>
</feature>
<dbReference type="GO" id="GO:0008270">
    <property type="term" value="F:zinc ion binding"/>
    <property type="evidence" value="ECO:0007669"/>
    <property type="project" value="UniProtKB-KW"/>
</dbReference>
<dbReference type="Proteomes" id="UP001140011">
    <property type="component" value="Unassembled WGS sequence"/>
</dbReference>
<evidence type="ECO:0000256" key="7">
    <source>
        <dbReference type="SAM" id="MobiDB-lite"/>
    </source>
</evidence>
<feature type="region of interest" description="Disordered" evidence="7">
    <location>
        <begin position="1288"/>
        <end position="1370"/>
    </location>
</feature>
<feature type="compositionally biased region" description="Polar residues" evidence="7">
    <location>
        <begin position="155"/>
        <end position="166"/>
    </location>
</feature>
<protein>
    <submittedName>
        <fullName evidence="9">SEA (Seh1-associated) complex subunit</fullName>
    </submittedName>
</protein>
<organism evidence="9 10">
    <name type="scientific">Coemansia pectinata</name>
    <dbReference type="NCBI Taxonomy" id="1052879"/>
    <lineage>
        <taxon>Eukaryota</taxon>
        <taxon>Fungi</taxon>
        <taxon>Fungi incertae sedis</taxon>
        <taxon>Zoopagomycota</taxon>
        <taxon>Kickxellomycotina</taxon>
        <taxon>Kickxellomycetes</taxon>
        <taxon>Kickxellales</taxon>
        <taxon>Kickxellaceae</taxon>
        <taxon>Coemansia</taxon>
    </lineage>
</organism>
<dbReference type="SUPFAM" id="SSF50952">
    <property type="entry name" value="Soluble quinoprotein glucose dehydrogenase"/>
    <property type="match status" value="1"/>
</dbReference>
<dbReference type="GO" id="GO:0005829">
    <property type="term" value="C:cytosol"/>
    <property type="evidence" value="ECO:0007669"/>
    <property type="project" value="TreeGrafter"/>
</dbReference>
<feature type="repeat" description="WD" evidence="6">
    <location>
        <begin position="873"/>
        <end position="904"/>
    </location>
</feature>
<dbReference type="EMBL" id="JANBUH010000209">
    <property type="protein sequence ID" value="KAJ2753230.1"/>
    <property type="molecule type" value="Genomic_DNA"/>
</dbReference>
<evidence type="ECO:0000313" key="9">
    <source>
        <dbReference type="EMBL" id="KAJ2753230.1"/>
    </source>
</evidence>
<dbReference type="InterPro" id="IPR001680">
    <property type="entry name" value="WD40_rpt"/>
</dbReference>
<feature type="region of interest" description="Disordered" evidence="7">
    <location>
        <begin position="1"/>
        <end position="189"/>
    </location>
</feature>
<dbReference type="PROSITE" id="PS50082">
    <property type="entry name" value="WD_REPEATS_2"/>
    <property type="match status" value="1"/>
</dbReference>
<evidence type="ECO:0000256" key="5">
    <source>
        <dbReference type="ARBA" id="ARBA00022833"/>
    </source>
</evidence>
<name>A0A9W8GYH2_9FUNG</name>
<keyword evidence="4" id="KW-0863">Zinc-finger</keyword>
<feature type="compositionally biased region" description="Polar residues" evidence="7">
    <location>
        <begin position="404"/>
        <end position="414"/>
    </location>
</feature>
<feature type="region of interest" description="Disordered" evidence="7">
    <location>
        <begin position="239"/>
        <end position="260"/>
    </location>
</feature>
<evidence type="ECO:0000259" key="8">
    <source>
        <dbReference type="Pfam" id="PF17120"/>
    </source>
</evidence>
<keyword evidence="2" id="KW-0479">Metal-binding</keyword>
<feature type="region of interest" description="Disordered" evidence="7">
    <location>
        <begin position="361"/>
        <end position="443"/>
    </location>
</feature>
<feature type="compositionally biased region" description="Polar residues" evidence="7">
    <location>
        <begin position="1314"/>
        <end position="1324"/>
    </location>
</feature>
<feature type="domain" description="WDR59/RTC1-like RING zinc finger" evidence="8">
    <location>
        <begin position="1595"/>
        <end position="1646"/>
    </location>
</feature>
<keyword evidence="1 6" id="KW-0853">WD repeat</keyword>
<feature type="compositionally biased region" description="Polar residues" evidence="7">
    <location>
        <begin position="64"/>
        <end position="77"/>
    </location>
</feature>
<keyword evidence="3" id="KW-0677">Repeat</keyword>
<feature type="compositionally biased region" description="Polar residues" evidence="7">
    <location>
        <begin position="1337"/>
        <end position="1359"/>
    </location>
</feature>
<dbReference type="InterPro" id="IPR036322">
    <property type="entry name" value="WD40_repeat_dom_sf"/>
</dbReference>
<reference evidence="9" key="1">
    <citation type="submission" date="2022-07" db="EMBL/GenBank/DDBJ databases">
        <title>Phylogenomic reconstructions and comparative analyses of Kickxellomycotina fungi.</title>
        <authorList>
            <person name="Reynolds N.K."/>
            <person name="Stajich J.E."/>
            <person name="Barry K."/>
            <person name="Grigoriev I.V."/>
            <person name="Crous P."/>
            <person name="Smith M.E."/>
        </authorList>
    </citation>
    <scope>NUCLEOTIDE SEQUENCE</scope>
    <source>
        <strain evidence="9">BCRC 34297</strain>
    </source>
</reference>
<feature type="compositionally biased region" description="Polar residues" evidence="7">
    <location>
        <begin position="561"/>
        <end position="572"/>
    </location>
</feature>
<accession>A0A9W8GYH2</accession>
<feature type="compositionally biased region" description="Low complexity" evidence="7">
    <location>
        <begin position="1050"/>
        <end position="1067"/>
    </location>
</feature>
<evidence type="ECO:0000256" key="1">
    <source>
        <dbReference type="ARBA" id="ARBA00022574"/>
    </source>
</evidence>
<dbReference type="InterPro" id="IPR037590">
    <property type="entry name" value="WDR24"/>
</dbReference>
<dbReference type="InterPro" id="IPR011041">
    <property type="entry name" value="Quinoprot_gluc/sorb_DH_b-prop"/>
</dbReference>
<dbReference type="GO" id="GO:1904263">
    <property type="term" value="P:positive regulation of TORC1 signaling"/>
    <property type="evidence" value="ECO:0007669"/>
    <property type="project" value="TreeGrafter"/>
</dbReference>
<feature type="compositionally biased region" description="Polar residues" evidence="7">
    <location>
        <begin position="474"/>
        <end position="486"/>
    </location>
</feature>
<feature type="region of interest" description="Disordered" evidence="7">
    <location>
        <begin position="457"/>
        <end position="634"/>
    </location>
</feature>
<feature type="region of interest" description="Disordered" evidence="7">
    <location>
        <begin position="646"/>
        <end position="672"/>
    </location>
</feature>
<dbReference type="SUPFAM" id="SSF50978">
    <property type="entry name" value="WD40 repeat-like"/>
    <property type="match status" value="1"/>
</dbReference>
<dbReference type="PANTHER" id="PTHR46200:SF1">
    <property type="entry name" value="GATOR COMPLEX PROTEIN WDR24"/>
    <property type="match status" value="1"/>
</dbReference>
<feature type="region of interest" description="Disordered" evidence="7">
    <location>
        <begin position="1184"/>
        <end position="1208"/>
    </location>
</feature>
<dbReference type="PROSITE" id="PS50294">
    <property type="entry name" value="WD_REPEATS_REGION"/>
    <property type="match status" value="1"/>
</dbReference>
<evidence type="ECO:0000313" key="10">
    <source>
        <dbReference type="Proteomes" id="UP001140011"/>
    </source>
</evidence>
<feature type="compositionally biased region" description="Low complexity" evidence="7">
    <location>
        <begin position="43"/>
        <end position="56"/>
    </location>
</feature>
<dbReference type="GO" id="GO:0016239">
    <property type="term" value="P:positive regulation of macroautophagy"/>
    <property type="evidence" value="ECO:0007669"/>
    <property type="project" value="TreeGrafter"/>
</dbReference>
<dbReference type="Gene3D" id="2.130.10.10">
    <property type="entry name" value="YVTN repeat-like/Quinoprotein amine dehydrogenase"/>
    <property type="match status" value="2"/>
</dbReference>
<comment type="caution">
    <text evidence="9">The sequence shown here is derived from an EMBL/GenBank/DDBJ whole genome shotgun (WGS) entry which is preliminary data.</text>
</comment>
<dbReference type="Pfam" id="PF17120">
    <property type="entry name" value="zf-RING_16"/>
    <property type="match status" value="1"/>
</dbReference>
<feature type="compositionally biased region" description="Polar residues" evidence="7">
    <location>
        <begin position="1253"/>
        <end position="1271"/>
    </location>
</feature>
<dbReference type="InterPro" id="IPR015943">
    <property type="entry name" value="WD40/YVTN_repeat-like_dom_sf"/>
</dbReference>